<evidence type="ECO:0000313" key="3">
    <source>
        <dbReference type="Proteomes" id="UP000013827"/>
    </source>
</evidence>
<name>A0A0D3ID99_EMIH1</name>
<dbReference type="GeneID" id="17255375"/>
<protein>
    <submittedName>
        <fullName evidence="2">Uncharacterized protein</fullName>
    </submittedName>
</protein>
<dbReference type="EnsemblProtists" id="EOD09234">
    <property type="protein sequence ID" value="EOD09234"/>
    <property type="gene ID" value="EMIHUDRAFT_358510"/>
</dbReference>
<dbReference type="PaxDb" id="2903-EOD09234"/>
<dbReference type="AlphaFoldDB" id="A0A0D3ID99"/>
<evidence type="ECO:0000313" key="2">
    <source>
        <dbReference type="EnsemblProtists" id="EOD09234"/>
    </source>
</evidence>
<organism evidence="2 3">
    <name type="scientific">Emiliania huxleyi (strain CCMP1516)</name>
    <dbReference type="NCBI Taxonomy" id="280463"/>
    <lineage>
        <taxon>Eukaryota</taxon>
        <taxon>Haptista</taxon>
        <taxon>Haptophyta</taxon>
        <taxon>Prymnesiophyceae</taxon>
        <taxon>Isochrysidales</taxon>
        <taxon>Noelaerhabdaceae</taxon>
        <taxon>Emiliania</taxon>
    </lineage>
</organism>
<proteinExistence type="predicted"/>
<dbReference type="HOGENOM" id="CLU_1130815_0_0_1"/>
<feature type="region of interest" description="Disordered" evidence="1">
    <location>
        <begin position="1"/>
        <end position="29"/>
    </location>
</feature>
<reference evidence="3" key="1">
    <citation type="journal article" date="2013" name="Nature">
        <title>Pan genome of the phytoplankton Emiliania underpins its global distribution.</title>
        <authorList>
            <person name="Read B.A."/>
            <person name="Kegel J."/>
            <person name="Klute M.J."/>
            <person name="Kuo A."/>
            <person name="Lefebvre S.C."/>
            <person name="Maumus F."/>
            <person name="Mayer C."/>
            <person name="Miller J."/>
            <person name="Monier A."/>
            <person name="Salamov A."/>
            <person name="Young J."/>
            <person name="Aguilar M."/>
            <person name="Claverie J.M."/>
            <person name="Frickenhaus S."/>
            <person name="Gonzalez K."/>
            <person name="Herman E.K."/>
            <person name="Lin Y.C."/>
            <person name="Napier J."/>
            <person name="Ogata H."/>
            <person name="Sarno A.F."/>
            <person name="Shmutz J."/>
            <person name="Schroeder D."/>
            <person name="de Vargas C."/>
            <person name="Verret F."/>
            <person name="von Dassow P."/>
            <person name="Valentin K."/>
            <person name="Van de Peer Y."/>
            <person name="Wheeler G."/>
            <person name="Dacks J.B."/>
            <person name="Delwiche C.F."/>
            <person name="Dyhrman S.T."/>
            <person name="Glockner G."/>
            <person name="John U."/>
            <person name="Richards T."/>
            <person name="Worden A.Z."/>
            <person name="Zhang X."/>
            <person name="Grigoriev I.V."/>
            <person name="Allen A.E."/>
            <person name="Bidle K."/>
            <person name="Borodovsky M."/>
            <person name="Bowler C."/>
            <person name="Brownlee C."/>
            <person name="Cock J.M."/>
            <person name="Elias M."/>
            <person name="Gladyshev V.N."/>
            <person name="Groth M."/>
            <person name="Guda C."/>
            <person name="Hadaegh A."/>
            <person name="Iglesias-Rodriguez M.D."/>
            <person name="Jenkins J."/>
            <person name="Jones B.M."/>
            <person name="Lawson T."/>
            <person name="Leese F."/>
            <person name="Lindquist E."/>
            <person name="Lobanov A."/>
            <person name="Lomsadze A."/>
            <person name="Malik S.B."/>
            <person name="Marsh M.E."/>
            <person name="Mackinder L."/>
            <person name="Mock T."/>
            <person name="Mueller-Roeber B."/>
            <person name="Pagarete A."/>
            <person name="Parker M."/>
            <person name="Probert I."/>
            <person name="Quesneville H."/>
            <person name="Raines C."/>
            <person name="Rensing S.A."/>
            <person name="Riano-Pachon D.M."/>
            <person name="Richier S."/>
            <person name="Rokitta S."/>
            <person name="Shiraiwa Y."/>
            <person name="Soanes D.M."/>
            <person name="van der Giezen M."/>
            <person name="Wahlund T.M."/>
            <person name="Williams B."/>
            <person name="Wilson W."/>
            <person name="Wolfe G."/>
            <person name="Wurch L.L."/>
        </authorList>
    </citation>
    <scope>NUCLEOTIDE SEQUENCE</scope>
</reference>
<evidence type="ECO:0000256" key="1">
    <source>
        <dbReference type="SAM" id="MobiDB-lite"/>
    </source>
</evidence>
<reference evidence="2" key="2">
    <citation type="submission" date="2024-10" db="UniProtKB">
        <authorList>
            <consortium name="EnsemblProtists"/>
        </authorList>
    </citation>
    <scope>IDENTIFICATION</scope>
</reference>
<dbReference type="KEGG" id="ehx:EMIHUDRAFT_358510"/>
<dbReference type="Proteomes" id="UP000013827">
    <property type="component" value="Unassembled WGS sequence"/>
</dbReference>
<sequence>MWLARPRPQRRVAGGAHSSPSPPRRQRQVVASAPPALESRLLHRLLHRLSPSAPARCDGAPPAPTAASELEGKVTHLMELLKAHESRDAEASRLQQALQCQEEADAAKLVELMRRQEAASAAVVEEAKAAIEAQLVERFREEQAAAAEAHSAQLQQLCAEHSTQLQQAAALLEAQAREKFEMAVAHERAYLSALKQLELDVDVLTRVLAPTVYLMQSFPTSLCLPLRARRPPPRAPARHPFCAATP</sequence>
<keyword evidence="3" id="KW-1185">Reference proteome</keyword>
<accession>A0A0D3ID99</accession>
<dbReference type="RefSeq" id="XP_005761663.1">
    <property type="nucleotide sequence ID" value="XM_005761606.1"/>
</dbReference>